<sequence>MFPNRDGTALPRNKGGFSEAIADAIHEHIGVRMTVHDFRAFAAALILADHPHAIEDVRALLGHAGFEIALRYYRRTNRQGAAHRVSEGISTRRRRSAATAILPGLPLDLARWRRRQA</sequence>
<organism evidence="2 3">
    <name type="scientific">Roseicella frigidaeris</name>
    <dbReference type="NCBI Taxonomy" id="2230885"/>
    <lineage>
        <taxon>Bacteria</taxon>
        <taxon>Pseudomonadati</taxon>
        <taxon>Pseudomonadota</taxon>
        <taxon>Alphaproteobacteria</taxon>
        <taxon>Acetobacterales</taxon>
        <taxon>Roseomonadaceae</taxon>
        <taxon>Roseicella</taxon>
    </lineage>
</organism>
<evidence type="ECO:0000256" key="1">
    <source>
        <dbReference type="ARBA" id="ARBA00023172"/>
    </source>
</evidence>
<evidence type="ECO:0000313" key="2">
    <source>
        <dbReference type="EMBL" id="RAI54585.1"/>
    </source>
</evidence>
<protein>
    <recommendedName>
        <fullName evidence="4">Tyr recombinase domain-containing protein</fullName>
    </recommendedName>
</protein>
<evidence type="ECO:0000313" key="3">
    <source>
        <dbReference type="Proteomes" id="UP000249065"/>
    </source>
</evidence>
<dbReference type="RefSeq" id="WP_111472794.1">
    <property type="nucleotide sequence ID" value="NZ_QLIX01000048.1"/>
</dbReference>
<dbReference type="OrthoDB" id="7363113at2"/>
<comment type="caution">
    <text evidence="2">The sequence shown here is derived from an EMBL/GenBank/DDBJ whole genome shotgun (WGS) entry which is preliminary data.</text>
</comment>
<dbReference type="GO" id="GO:0015074">
    <property type="term" value="P:DNA integration"/>
    <property type="evidence" value="ECO:0007669"/>
    <property type="project" value="InterPro"/>
</dbReference>
<dbReference type="Proteomes" id="UP000249065">
    <property type="component" value="Unassembled WGS sequence"/>
</dbReference>
<dbReference type="Gene3D" id="1.10.443.10">
    <property type="entry name" value="Intergrase catalytic core"/>
    <property type="match status" value="1"/>
</dbReference>
<dbReference type="InterPro" id="IPR013762">
    <property type="entry name" value="Integrase-like_cat_sf"/>
</dbReference>
<proteinExistence type="predicted"/>
<keyword evidence="1" id="KW-0233">DNA recombination</keyword>
<evidence type="ECO:0008006" key="4">
    <source>
        <dbReference type="Google" id="ProtNLM"/>
    </source>
</evidence>
<gene>
    <name evidence="2" type="ORF">DOO78_25995</name>
</gene>
<keyword evidence="3" id="KW-1185">Reference proteome</keyword>
<reference evidence="3" key="1">
    <citation type="submission" date="2018-06" db="EMBL/GenBank/DDBJ databases">
        <authorList>
            <person name="Khan S.A."/>
        </authorList>
    </citation>
    <scope>NUCLEOTIDE SEQUENCE [LARGE SCALE GENOMIC DNA]</scope>
    <source>
        <strain evidence="3">DB-1506</strain>
    </source>
</reference>
<dbReference type="EMBL" id="QLIX01000048">
    <property type="protein sequence ID" value="RAI54585.1"/>
    <property type="molecule type" value="Genomic_DNA"/>
</dbReference>
<accession>A0A327LXC8</accession>
<dbReference type="InterPro" id="IPR011010">
    <property type="entry name" value="DNA_brk_join_enz"/>
</dbReference>
<name>A0A327LXC8_9PROT</name>
<dbReference type="AlphaFoldDB" id="A0A327LXC8"/>
<dbReference type="SUPFAM" id="SSF56349">
    <property type="entry name" value="DNA breaking-rejoining enzymes"/>
    <property type="match status" value="1"/>
</dbReference>
<dbReference type="GO" id="GO:0006310">
    <property type="term" value="P:DNA recombination"/>
    <property type="evidence" value="ECO:0007669"/>
    <property type="project" value="UniProtKB-KW"/>
</dbReference>
<dbReference type="GO" id="GO:0003677">
    <property type="term" value="F:DNA binding"/>
    <property type="evidence" value="ECO:0007669"/>
    <property type="project" value="InterPro"/>
</dbReference>